<feature type="region of interest" description="Disordered" evidence="1">
    <location>
        <begin position="450"/>
        <end position="498"/>
    </location>
</feature>
<keyword evidence="2" id="KW-0812">Transmembrane</keyword>
<organism evidence="3 4">
    <name type="scientific">Absidia repens</name>
    <dbReference type="NCBI Taxonomy" id="90262"/>
    <lineage>
        <taxon>Eukaryota</taxon>
        <taxon>Fungi</taxon>
        <taxon>Fungi incertae sedis</taxon>
        <taxon>Mucoromycota</taxon>
        <taxon>Mucoromycotina</taxon>
        <taxon>Mucoromycetes</taxon>
        <taxon>Mucorales</taxon>
        <taxon>Cunninghamellaceae</taxon>
        <taxon>Absidia</taxon>
    </lineage>
</organism>
<reference evidence="3 4" key="1">
    <citation type="submission" date="2016-07" db="EMBL/GenBank/DDBJ databases">
        <title>Pervasive Adenine N6-methylation of Active Genes in Fungi.</title>
        <authorList>
            <consortium name="DOE Joint Genome Institute"/>
            <person name="Mondo S.J."/>
            <person name="Dannebaum R.O."/>
            <person name="Kuo R.C."/>
            <person name="Labutti K."/>
            <person name="Haridas S."/>
            <person name="Kuo A."/>
            <person name="Salamov A."/>
            <person name="Ahrendt S.R."/>
            <person name="Lipzen A."/>
            <person name="Sullivan W."/>
            <person name="Andreopoulos W.B."/>
            <person name="Clum A."/>
            <person name="Lindquist E."/>
            <person name="Daum C."/>
            <person name="Ramamoorthy G.K."/>
            <person name="Gryganskyi A."/>
            <person name="Culley D."/>
            <person name="Magnuson J.K."/>
            <person name="James T.Y."/>
            <person name="O'Malley M.A."/>
            <person name="Stajich J.E."/>
            <person name="Spatafora J.W."/>
            <person name="Visel A."/>
            <person name="Grigoriev I.V."/>
        </authorList>
    </citation>
    <scope>NUCLEOTIDE SEQUENCE [LARGE SCALE GENOMIC DNA]</scope>
    <source>
        <strain evidence="3 4">NRRL 1336</strain>
    </source>
</reference>
<feature type="transmembrane region" description="Helical" evidence="2">
    <location>
        <begin position="144"/>
        <end position="165"/>
    </location>
</feature>
<protein>
    <submittedName>
        <fullName evidence="3">Uncharacterized protein</fullName>
    </submittedName>
</protein>
<name>A0A1X2IPK9_9FUNG</name>
<evidence type="ECO:0000313" key="3">
    <source>
        <dbReference type="EMBL" id="ORZ20197.1"/>
    </source>
</evidence>
<comment type="caution">
    <text evidence="3">The sequence shown here is derived from an EMBL/GenBank/DDBJ whole genome shotgun (WGS) entry which is preliminary data.</text>
</comment>
<feature type="compositionally biased region" description="Polar residues" evidence="1">
    <location>
        <begin position="454"/>
        <end position="472"/>
    </location>
</feature>
<dbReference type="EMBL" id="MCGE01000006">
    <property type="protein sequence ID" value="ORZ20197.1"/>
    <property type="molecule type" value="Genomic_DNA"/>
</dbReference>
<feature type="compositionally biased region" description="Polar residues" evidence="1">
    <location>
        <begin position="297"/>
        <end position="322"/>
    </location>
</feature>
<evidence type="ECO:0000256" key="1">
    <source>
        <dbReference type="SAM" id="MobiDB-lite"/>
    </source>
</evidence>
<dbReference type="OrthoDB" id="2384193at2759"/>
<dbReference type="STRING" id="90262.A0A1X2IPK9"/>
<proteinExistence type="predicted"/>
<accession>A0A1X2IPK9</accession>
<gene>
    <name evidence="3" type="ORF">BCR42DRAFT_408195</name>
</gene>
<evidence type="ECO:0000256" key="2">
    <source>
        <dbReference type="SAM" id="Phobius"/>
    </source>
</evidence>
<keyword evidence="2" id="KW-0472">Membrane</keyword>
<feature type="transmembrane region" description="Helical" evidence="2">
    <location>
        <begin position="260"/>
        <end position="283"/>
    </location>
</feature>
<feature type="transmembrane region" description="Helical" evidence="2">
    <location>
        <begin position="103"/>
        <end position="123"/>
    </location>
</feature>
<keyword evidence="2" id="KW-1133">Transmembrane helix</keyword>
<feature type="region of interest" description="Disordered" evidence="1">
    <location>
        <begin position="293"/>
        <end position="323"/>
    </location>
</feature>
<dbReference type="Proteomes" id="UP000193560">
    <property type="component" value="Unassembled WGS sequence"/>
</dbReference>
<feature type="compositionally biased region" description="Polar residues" evidence="1">
    <location>
        <begin position="485"/>
        <end position="498"/>
    </location>
</feature>
<sequence>MTHLSDFSYLQRDAQEIYLTTFLLIRMWQADGFKCLSPKRAINGELRSIVTWFMFLLMIAQASWDFLCTYIKYKEGFMQVAPGVIISKPFDAWSVKNQDPIEVMNYIQCVTFSLQVSILLLLQMFWNYLSNTVAKKNFMSSKEFTVYIAWTIGTIAMFPILQYFYKHTHLEEVVPQTAYSCEVLVVAILGFRNHARFNRLIRAATRNGKRSDVQVTDRLTYFRDMNLLLSLALVAFGSSMFILCIDGFTTNKIINTNKFAADLLICNANITSIFVWLIIISIFHPARVTMEGKRTTTDQSRTQDMPKNNVATHQPLNNTGTPRSAAAVLVPPVGSSSPSLRYAHSNNKKQHYAESVHALNQEFNDDNTVGYLSSSPPISESNTQSTLTFGGKVQPHERSNVVSIDDPFAKESITFSMVRPSTKNNSHTISYASAVDYYGVNINNTNNSPSIISDQSYHPSTTSSHAFRSTTASPPPNQKLPSVPGASSTSQHTQQHYY</sequence>
<keyword evidence="4" id="KW-1185">Reference proteome</keyword>
<evidence type="ECO:0000313" key="4">
    <source>
        <dbReference type="Proteomes" id="UP000193560"/>
    </source>
</evidence>
<feature type="transmembrane region" description="Helical" evidence="2">
    <location>
        <begin position="227"/>
        <end position="248"/>
    </location>
</feature>
<feature type="transmembrane region" description="Helical" evidence="2">
    <location>
        <begin position="49"/>
        <end position="73"/>
    </location>
</feature>
<dbReference type="AlphaFoldDB" id="A0A1X2IPK9"/>